<dbReference type="AlphaFoldDB" id="A0AB36I434"/>
<dbReference type="SUPFAM" id="SSF53041">
    <property type="entry name" value="Resolvase-like"/>
    <property type="match status" value="1"/>
</dbReference>
<dbReference type="EMBL" id="MKQH01000011">
    <property type="protein sequence ID" value="OJI11593.1"/>
    <property type="molecule type" value="Genomic_DNA"/>
</dbReference>
<evidence type="ECO:0000313" key="12">
    <source>
        <dbReference type="EMBL" id="OJI11637.1"/>
    </source>
</evidence>
<sequence length="190" mass="21708">MTVYGYARVSTYKQDYSDQVDELVKAGVPEGNIYAEKYTGTKKDRPEFNKLKAKLVGGDELVVAKLDRLGRKTSDIIQFLDQCGKRNITVNILNMGRLDNTPNGKLMRNIVASFAEFERDMIVSRMEEGKEYAKAHNPNYREGRPKRTITNRYRAVYEYSLTHSIKDTALATGVSESTVKRIKRQVREEG</sequence>
<keyword evidence="2" id="KW-0229">DNA integration</keyword>
<dbReference type="GO" id="GO:0000150">
    <property type="term" value="F:DNA strand exchange activity"/>
    <property type="evidence" value="ECO:0007669"/>
    <property type="project" value="InterPro"/>
</dbReference>
<dbReference type="Gene3D" id="3.40.50.1390">
    <property type="entry name" value="Resolvase, N-terminal catalytic domain"/>
    <property type="match status" value="1"/>
</dbReference>
<name>A0AB36I434_LIMRT</name>
<protein>
    <submittedName>
        <fullName evidence="9">DNA invertase Pin</fullName>
    </submittedName>
</protein>
<feature type="domain" description="Resolvase/invertase-type recombinase catalytic" evidence="7">
    <location>
        <begin position="2"/>
        <end position="137"/>
    </location>
</feature>
<dbReference type="PROSITE" id="PS00397">
    <property type="entry name" value="RECOMBINASES_1"/>
    <property type="match status" value="1"/>
</dbReference>
<dbReference type="EMBL" id="MKQH01000011">
    <property type="protein sequence ID" value="OJI11599.1"/>
    <property type="molecule type" value="Genomic_DNA"/>
</dbReference>
<dbReference type="GO" id="GO:0003677">
    <property type="term" value="F:DNA binding"/>
    <property type="evidence" value="ECO:0007669"/>
    <property type="project" value="UniProtKB-KW"/>
</dbReference>
<feature type="active site" description="O-(5'-phospho-DNA)-serine intermediate" evidence="5 6">
    <location>
        <position position="10"/>
    </location>
</feature>
<evidence type="ECO:0000259" key="7">
    <source>
        <dbReference type="PROSITE" id="PS51736"/>
    </source>
</evidence>
<evidence type="ECO:0000313" key="10">
    <source>
        <dbReference type="EMBL" id="OJI11604.1"/>
    </source>
</evidence>
<evidence type="ECO:0000313" key="9">
    <source>
        <dbReference type="EMBL" id="OJI11599.1"/>
    </source>
</evidence>
<dbReference type="EMBL" id="MKQH01000011">
    <property type="protein sequence ID" value="OJI11604.1"/>
    <property type="molecule type" value="Genomic_DNA"/>
</dbReference>
<keyword evidence="3" id="KW-0238">DNA-binding</keyword>
<evidence type="ECO:0000256" key="1">
    <source>
        <dbReference type="ARBA" id="ARBA00009913"/>
    </source>
</evidence>
<evidence type="ECO:0000256" key="4">
    <source>
        <dbReference type="ARBA" id="ARBA00023172"/>
    </source>
</evidence>
<dbReference type="InterPro" id="IPR050639">
    <property type="entry name" value="SSR_resolvase"/>
</dbReference>
<comment type="similarity">
    <text evidence="1">Belongs to the site-specific recombinase resolvase family.</text>
</comment>
<dbReference type="RefSeq" id="WP_072574846.1">
    <property type="nucleotide sequence ID" value="NZ_CP143848.1"/>
</dbReference>
<dbReference type="InterPro" id="IPR006118">
    <property type="entry name" value="Recombinase_CS"/>
</dbReference>
<dbReference type="InterPro" id="IPR006119">
    <property type="entry name" value="Resolv_N"/>
</dbReference>
<gene>
    <name evidence="11" type="ORF">BJI45_00680</name>
    <name evidence="12" type="ORF">BJI45_00750</name>
    <name evidence="8" type="ORF">BJI45_00880</name>
    <name evidence="9" type="ORF">BJI45_00910</name>
    <name evidence="10" type="ORF">BJI45_00940</name>
</gene>
<dbReference type="PROSITE" id="PS00398">
    <property type="entry name" value="RECOMBINASES_2"/>
    <property type="match status" value="1"/>
</dbReference>
<dbReference type="PANTHER" id="PTHR30461">
    <property type="entry name" value="DNA-INVERTASE FROM LAMBDOID PROPHAGE"/>
    <property type="match status" value="1"/>
</dbReference>
<dbReference type="Pfam" id="PF00239">
    <property type="entry name" value="Resolvase"/>
    <property type="match status" value="1"/>
</dbReference>
<dbReference type="PANTHER" id="PTHR30461:SF26">
    <property type="entry name" value="RESOLVASE HOMOLOG YNEB"/>
    <property type="match status" value="1"/>
</dbReference>
<reference evidence="9 13" key="1">
    <citation type="submission" date="2016-10" db="EMBL/GenBank/DDBJ databases">
        <title>Genome sequence of Lactobacillus reuteri 121, a source of glucan and fructan exopolysaccharides.</title>
        <authorList>
            <person name="Gangoiti J."/>
            <person name="Lammerts Van Bueren A."/>
            <person name="Dijkhuizen L."/>
        </authorList>
    </citation>
    <scope>NUCLEOTIDE SEQUENCE [LARGE SCALE GENOMIC DNA]</scope>
    <source>
        <strain evidence="9 13">121</strain>
    </source>
</reference>
<evidence type="ECO:0000313" key="8">
    <source>
        <dbReference type="EMBL" id="OJI11593.1"/>
    </source>
</evidence>
<dbReference type="SMART" id="SM00857">
    <property type="entry name" value="Resolvase"/>
    <property type="match status" value="1"/>
</dbReference>
<evidence type="ECO:0000313" key="13">
    <source>
        <dbReference type="Proteomes" id="UP000184174"/>
    </source>
</evidence>
<evidence type="ECO:0000256" key="2">
    <source>
        <dbReference type="ARBA" id="ARBA00022908"/>
    </source>
</evidence>
<evidence type="ECO:0000256" key="5">
    <source>
        <dbReference type="PIRSR" id="PIRSR606118-50"/>
    </source>
</evidence>
<organism evidence="9 13">
    <name type="scientific">Limosilactobacillus reuteri</name>
    <name type="common">Lactobacillus reuteri</name>
    <dbReference type="NCBI Taxonomy" id="1598"/>
    <lineage>
        <taxon>Bacteria</taxon>
        <taxon>Bacillati</taxon>
        <taxon>Bacillota</taxon>
        <taxon>Bacilli</taxon>
        <taxon>Lactobacillales</taxon>
        <taxon>Lactobacillaceae</taxon>
        <taxon>Limosilactobacillus</taxon>
    </lineage>
</organism>
<dbReference type="Proteomes" id="UP000184174">
    <property type="component" value="Unassembled WGS sequence"/>
</dbReference>
<accession>A0AB36I434</accession>
<evidence type="ECO:0000256" key="6">
    <source>
        <dbReference type="PROSITE-ProRule" id="PRU10137"/>
    </source>
</evidence>
<evidence type="ECO:0000313" key="11">
    <source>
        <dbReference type="EMBL" id="OJI11625.1"/>
    </source>
</evidence>
<proteinExistence type="inferred from homology"/>
<dbReference type="PROSITE" id="PS51736">
    <property type="entry name" value="RECOMBINASES_3"/>
    <property type="match status" value="1"/>
</dbReference>
<comment type="caution">
    <text evidence="9">The sequence shown here is derived from an EMBL/GenBank/DDBJ whole genome shotgun (WGS) entry which is preliminary data.</text>
</comment>
<dbReference type="InterPro" id="IPR036162">
    <property type="entry name" value="Resolvase-like_N_sf"/>
</dbReference>
<keyword evidence="4" id="KW-0233">DNA recombination</keyword>
<dbReference type="GO" id="GO:0015074">
    <property type="term" value="P:DNA integration"/>
    <property type="evidence" value="ECO:0007669"/>
    <property type="project" value="UniProtKB-KW"/>
</dbReference>
<dbReference type="CDD" id="cd03768">
    <property type="entry name" value="SR_ResInv"/>
    <property type="match status" value="1"/>
</dbReference>
<dbReference type="EMBL" id="MKQH01000009">
    <property type="protein sequence ID" value="OJI11637.1"/>
    <property type="molecule type" value="Genomic_DNA"/>
</dbReference>
<evidence type="ECO:0000256" key="3">
    <source>
        <dbReference type="ARBA" id="ARBA00023125"/>
    </source>
</evidence>
<dbReference type="EMBL" id="MKQH01000009">
    <property type="protein sequence ID" value="OJI11625.1"/>
    <property type="molecule type" value="Genomic_DNA"/>
</dbReference>